<name>A0A7W6DLP5_9RHOB</name>
<evidence type="ECO:0000259" key="1">
    <source>
        <dbReference type="Pfam" id="PF00700"/>
    </source>
</evidence>
<keyword evidence="3" id="KW-1185">Reference proteome</keyword>
<evidence type="ECO:0000313" key="3">
    <source>
        <dbReference type="Proteomes" id="UP000541426"/>
    </source>
</evidence>
<dbReference type="InterPro" id="IPR046358">
    <property type="entry name" value="Flagellin_C"/>
</dbReference>
<dbReference type="EMBL" id="JACIEJ010000001">
    <property type="protein sequence ID" value="MBB3983726.1"/>
    <property type="molecule type" value="Genomic_DNA"/>
</dbReference>
<dbReference type="SUPFAM" id="SSF64518">
    <property type="entry name" value="Phase 1 flagellin"/>
    <property type="match status" value="1"/>
</dbReference>
<keyword evidence="2" id="KW-0969">Cilium</keyword>
<dbReference type="RefSeq" id="WP_183962276.1">
    <property type="nucleotide sequence ID" value="NZ_BAABBZ010000012.1"/>
</dbReference>
<dbReference type="AlphaFoldDB" id="A0A7W6DLP5"/>
<keyword evidence="2" id="KW-0282">Flagellum</keyword>
<sequence length="332" mass="35688">MEVVGDMSRVLVLRTNQVKLREEMDKLAVEVATGFVRDAGQHLKGDLTGLQAIDRSLSRLEAYSVNTTEATFLTGSMQVTLGEIQSRSETISQTLISAELTPNGSLLATMSEDAENALSQTLNGLNRNVAGRFLFSGTATDRRAVEGVDDVLTDVRTALIGATSVADVETVLDTFFGAGGTYETTTYQGSNTALSPMQLSETESINVDIRATDPVFREVLKPLIMAALATDVALGFSQDVQVEMMAKAGRDLLGAQEGLVELRAGLGALEARVEDADARNSAEITATSMARLDLVGADQYESASRYENIRSQLESLYAITVRSQRLSLAEFL</sequence>
<feature type="domain" description="Flagellin C-terminal" evidence="1">
    <location>
        <begin position="257"/>
        <end position="332"/>
    </location>
</feature>
<dbReference type="Gene3D" id="1.20.1330.10">
    <property type="entry name" value="f41 fragment of flagellin, N-terminal domain"/>
    <property type="match status" value="1"/>
</dbReference>
<proteinExistence type="predicted"/>
<evidence type="ECO:0000313" key="2">
    <source>
        <dbReference type="EMBL" id="MBB3983726.1"/>
    </source>
</evidence>
<dbReference type="Pfam" id="PF00700">
    <property type="entry name" value="Flagellin_C"/>
    <property type="match status" value="1"/>
</dbReference>
<comment type="caution">
    <text evidence="2">The sequence shown here is derived from an EMBL/GenBank/DDBJ whole genome shotgun (WGS) entry which is preliminary data.</text>
</comment>
<gene>
    <name evidence="2" type="ORF">GGQ68_000037</name>
</gene>
<keyword evidence="2" id="KW-0966">Cell projection</keyword>
<organism evidence="2 3">
    <name type="scientific">Sagittula marina</name>
    <dbReference type="NCBI Taxonomy" id="943940"/>
    <lineage>
        <taxon>Bacteria</taxon>
        <taxon>Pseudomonadati</taxon>
        <taxon>Pseudomonadota</taxon>
        <taxon>Alphaproteobacteria</taxon>
        <taxon>Rhodobacterales</taxon>
        <taxon>Roseobacteraceae</taxon>
        <taxon>Sagittula</taxon>
    </lineage>
</organism>
<accession>A0A7W6DLP5</accession>
<reference evidence="2 3" key="1">
    <citation type="submission" date="2020-08" db="EMBL/GenBank/DDBJ databases">
        <title>Genomic Encyclopedia of Type Strains, Phase IV (KMG-IV): sequencing the most valuable type-strain genomes for metagenomic binning, comparative biology and taxonomic classification.</title>
        <authorList>
            <person name="Goeker M."/>
        </authorList>
    </citation>
    <scope>NUCLEOTIDE SEQUENCE [LARGE SCALE GENOMIC DNA]</scope>
    <source>
        <strain evidence="2 3">DSM 102235</strain>
    </source>
</reference>
<protein>
    <submittedName>
        <fullName evidence="2">Flagellar hook-associated protein 3 FlgL</fullName>
    </submittedName>
</protein>
<dbReference type="Proteomes" id="UP000541426">
    <property type="component" value="Unassembled WGS sequence"/>
</dbReference>